<dbReference type="OrthoDB" id="7344096at2759"/>
<feature type="region of interest" description="Disordered" evidence="5">
    <location>
        <begin position="109"/>
        <end position="132"/>
    </location>
</feature>
<dbReference type="AlphaFoldDB" id="A0A8E2J535"/>
<protein>
    <submittedName>
        <fullName evidence="6">Uncharacterized protein</fullName>
    </submittedName>
</protein>
<dbReference type="GO" id="GO:0005634">
    <property type="term" value="C:nucleus"/>
    <property type="evidence" value="ECO:0007669"/>
    <property type="project" value="UniProtKB-SubCell"/>
</dbReference>
<dbReference type="InterPro" id="IPR044159">
    <property type="entry name" value="IQM"/>
</dbReference>
<keyword evidence="7" id="KW-1185">Reference proteome</keyword>
<evidence type="ECO:0000313" key="6">
    <source>
        <dbReference type="EMBL" id="OCH94775.1"/>
    </source>
</evidence>
<evidence type="ECO:0000256" key="2">
    <source>
        <dbReference type="ARBA" id="ARBA00004496"/>
    </source>
</evidence>
<accession>A0A8E2J535</accession>
<comment type="subcellular location">
    <subcellularLocation>
        <location evidence="2">Cytoplasm</location>
    </subcellularLocation>
    <subcellularLocation>
        <location evidence="1">Nucleus</location>
    </subcellularLocation>
</comment>
<evidence type="ECO:0000256" key="4">
    <source>
        <dbReference type="ARBA" id="ARBA00023242"/>
    </source>
</evidence>
<keyword evidence="4" id="KW-0539">Nucleus</keyword>
<feature type="non-terminal residue" evidence="6">
    <location>
        <position position="245"/>
    </location>
</feature>
<dbReference type="EMBL" id="KV722341">
    <property type="protein sequence ID" value="OCH94775.1"/>
    <property type="molecule type" value="Genomic_DNA"/>
</dbReference>
<dbReference type="Proteomes" id="UP000250043">
    <property type="component" value="Unassembled WGS sequence"/>
</dbReference>
<name>A0A8E2J535_9APHY</name>
<sequence length="245" mass="28109">ISQQAAEDGQNQPRERWRRAIFYAGRLQDGNAMLSRTATVNSDAGRKRLDTQHWLELVDPKHRYGANRLNYLVEIDNEGKLRWARNGNLVDTTAGHWKDVGGGGGIVAADSKNEKPDRTLAAPRQSFSGSSHSDAVEEEEAMHYVVTGEPKNPIKRFLWKHFTLHGILDKLLRKTIRKNTWIYVSDKNFNIFIGLKGMSTWRHTHTFAIIWRALQHFRRFLAALEERGVDMEKVHVSKAELVLWG</sequence>
<evidence type="ECO:0000313" key="7">
    <source>
        <dbReference type="Proteomes" id="UP000250043"/>
    </source>
</evidence>
<dbReference type="PANTHER" id="PTHR31250:SF27">
    <property type="entry name" value="IQ DOMAIN-CONTAINING PROTEIN IQM5"/>
    <property type="match status" value="1"/>
</dbReference>
<reference evidence="6 7" key="1">
    <citation type="submission" date="2016-07" db="EMBL/GenBank/DDBJ databases">
        <title>Draft genome of the white-rot fungus Obba rivulosa 3A-2.</title>
        <authorList>
            <consortium name="DOE Joint Genome Institute"/>
            <person name="Miettinen O."/>
            <person name="Riley R."/>
            <person name="Acob R."/>
            <person name="Barry K."/>
            <person name="Cullen D."/>
            <person name="De Vries R."/>
            <person name="Hainaut M."/>
            <person name="Hatakka A."/>
            <person name="Henrissat B."/>
            <person name="Hilden K."/>
            <person name="Kuo R."/>
            <person name="Labutti K."/>
            <person name="Lipzen A."/>
            <person name="Makela M.R."/>
            <person name="Sandor L."/>
            <person name="Spatafora J.W."/>
            <person name="Grigoriev I.V."/>
            <person name="Hibbett D.S."/>
        </authorList>
    </citation>
    <scope>NUCLEOTIDE SEQUENCE [LARGE SCALE GENOMIC DNA]</scope>
    <source>
        <strain evidence="6 7">3A-2</strain>
    </source>
</reference>
<evidence type="ECO:0000256" key="1">
    <source>
        <dbReference type="ARBA" id="ARBA00004123"/>
    </source>
</evidence>
<gene>
    <name evidence="6" type="ORF">OBBRIDRAFT_721984</name>
</gene>
<evidence type="ECO:0000256" key="5">
    <source>
        <dbReference type="SAM" id="MobiDB-lite"/>
    </source>
</evidence>
<evidence type="ECO:0000256" key="3">
    <source>
        <dbReference type="ARBA" id="ARBA00022490"/>
    </source>
</evidence>
<keyword evidence="3" id="KW-0963">Cytoplasm</keyword>
<dbReference type="PANTHER" id="PTHR31250">
    <property type="entry name" value="IQ DOMAIN-CONTAINING PROTEIN IQM3"/>
    <property type="match status" value="1"/>
</dbReference>
<organism evidence="6 7">
    <name type="scientific">Obba rivulosa</name>
    <dbReference type="NCBI Taxonomy" id="1052685"/>
    <lineage>
        <taxon>Eukaryota</taxon>
        <taxon>Fungi</taxon>
        <taxon>Dikarya</taxon>
        <taxon>Basidiomycota</taxon>
        <taxon>Agaricomycotina</taxon>
        <taxon>Agaricomycetes</taxon>
        <taxon>Polyporales</taxon>
        <taxon>Gelatoporiaceae</taxon>
        <taxon>Obba</taxon>
    </lineage>
</organism>
<dbReference type="GO" id="GO:0005737">
    <property type="term" value="C:cytoplasm"/>
    <property type="evidence" value="ECO:0007669"/>
    <property type="project" value="UniProtKB-SubCell"/>
</dbReference>
<proteinExistence type="predicted"/>